<reference evidence="5 6" key="1">
    <citation type="journal article" date="2016" name="Nat. Commun.">
        <title>Thousands of microbial genomes shed light on interconnected biogeochemical processes in an aquifer system.</title>
        <authorList>
            <person name="Anantharaman K."/>
            <person name="Brown C.T."/>
            <person name="Hug L.A."/>
            <person name="Sharon I."/>
            <person name="Castelle C.J."/>
            <person name="Probst A.J."/>
            <person name="Thomas B.C."/>
            <person name="Singh A."/>
            <person name="Wilkins M.J."/>
            <person name="Karaoz U."/>
            <person name="Brodie E.L."/>
            <person name="Williams K.H."/>
            <person name="Hubbard S.S."/>
            <person name="Banfield J.F."/>
        </authorList>
    </citation>
    <scope>NUCLEOTIDE SEQUENCE [LARGE SCALE GENOMIC DNA]</scope>
</reference>
<dbReference type="InterPro" id="IPR008979">
    <property type="entry name" value="Galactose-bd-like_sf"/>
</dbReference>
<proteinExistence type="predicted"/>
<dbReference type="Gene3D" id="2.60.120.260">
    <property type="entry name" value="Galactose-binding domain-like"/>
    <property type="match status" value="1"/>
</dbReference>
<evidence type="ECO:0000256" key="1">
    <source>
        <dbReference type="ARBA" id="ARBA00004613"/>
    </source>
</evidence>
<dbReference type="GO" id="GO:0016810">
    <property type="term" value="F:hydrolase activity, acting on carbon-nitrogen (but not peptide) bonds"/>
    <property type="evidence" value="ECO:0007669"/>
    <property type="project" value="InterPro"/>
</dbReference>
<evidence type="ECO:0000259" key="4">
    <source>
        <dbReference type="PROSITE" id="PS51677"/>
    </source>
</evidence>
<comment type="subcellular location">
    <subcellularLocation>
        <location evidence="1">Secreted</location>
    </subcellularLocation>
</comment>
<dbReference type="InterPro" id="IPR051398">
    <property type="entry name" value="Polysacch_Deacetylase"/>
</dbReference>
<dbReference type="Gene3D" id="3.20.20.370">
    <property type="entry name" value="Glycoside hydrolase/deacetylase"/>
    <property type="match status" value="1"/>
</dbReference>
<accession>A0A1G2IU66</accession>
<protein>
    <recommendedName>
        <fullName evidence="4">NodB homology domain-containing protein</fullName>
    </recommendedName>
</protein>
<dbReference type="Proteomes" id="UP000178650">
    <property type="component" value="Unassembled WGS sequence"/>
</dbReference>
<dbReference type="InterPro" id="IPR011330">
    <property type="entry name" value="Glyco_hydro/deAcase_b/a-brl"/>
</dbReference>
<evidence type="ECO:0000313" key="5">
    <source>
        <dbReference type="EMBL" id="OGZ78335.1"/>
    </source>
</evidence>
<dbReference type="PANTHER" id="PTHR34216">
    <property type="match status" value="1"/>
</dbReference>
<evidence type="ECO:0000256" key="2">
    <source>
        <dbReference type="ARBA" id="ARBA00022729"/>
    </source>
</evidence>
<dbReference type="PANTHER" id="PTHR34216:SF3">
    <property type="entry name" value="POLY-BETA-1,6-N-ACETYL-D-GLUCOSAMINE N-DEACETYLASE"/>
    <property type="match status" value="1"/>
</dbReference>
<dbReference type="PROSITE" id="PS51677">
    <property type="entry name" value="NODB"/>
    <property type="match status" value="1"/>
</dbReference>
<feature type="chain" id="PRO_5009583275" description="NodB homology domain-containing protein" evidence="3">
    <location>
        <begin position="28"/>
        <end position="463"/>
    </location>
</feature>
<comment type="caution">
    <text evidence="5">The sequence shown here is derived from an EMBL/GenBank/DDBJ whole genome shotgun (WGS) entry which is preliminary data.</text>
</comment>
<dbReference type="GO" id="GO:0005975">
    <property type="term" value="P:carbohydrate metabolic process"/>
    <property type="evidence" value="ECO:0007669"/>
    <property type="project" value="InterPro"/>
</dbReference>
<evidence type="ECO:0000313" key="6">
    <source>
        <dbReference type="Proteomes" id="UP000178650"/>
    </source>
</evidence>
<sequence length="463" mass="49953">MKKTINIIAVSMLTVSILIGNIIPASAATTNNNFYRSQLFTSIYTNAINRINAQMQRIIPLPPIPPAPLPPPGPITPPPVTPPTNQNLIPNPGLEDGTNSPIGWFAGNWGTNDAVFTYPVTSSTGKGAGITINSYVSGDAKWYFDPVAVTPGKFYTFQDKYMATVPTQVVVQFALPSGALSYQQIGTPAASANWQTFQAGFNVPLGVASLTIFHLINSAGTLQTDEYSLTQNVNSNAFGKGMVSLSFDDGWRTNFNTAIPILNAASFKSTQYIITDSINDTANGYMTIDELKTISQQGHEISAHTKTHPDLTAPNVDLQSEILGSKNDLFSKGFSPVETFAYPFGRYNATVQDASKQAGFLGARTVDRGFNDKSTNPLALTVQIVERGGICDGDNAPATTLDQVKNWIDTTAATNTWLILVFHQTDNNSENCYGDTPQTLQSIVDYLKTSNVDVVTVSQGLRQ</sequence>
<dbReference type="AlphaFoldDB" id="A0A1G2IU66"/>
<dbReference type="SUPFAM" id="SSF49785">
    <property type="entry name" value="Galactose-binding domain-like"/>
    <property type="match status" value="1"/>
</dbReference>
<feature type="signal peptide" evidence="3">
    <location>
        <begin position="1"/>
        <end position="27"/>
    </location>
</feature>
<organism evidence="5 6">
    <name type="scientific">Candidatus Staskawiczbacteria bacterium RIFOXYB1_FULL_37_44</name>
    <dbReference type="NCBI Taxonomy" id="1802223"/>
    <lineage>
        <taxon>Bacteria</taxon>
        <taxon>Candidatus Staskawicziibacteriota</taxon>
    </lineage>
</organism>
<dbReference type="SUPFAM" id="SSF88713">
    <property type="entry name" value="Glycoside hydrolase/deacetylase"/>
    <property type="match status" value="1"/>
</dbReference>
<feature type="domain" description="NodB homology" evidence="4">
    <location>
        <begin position="241"/>
        <end position="463"/>
    </location>
</feature>
<keyword evidence="2 3" id="KW-0732">Signal</keyword>
<dbReference type="GO" id="GO:0005576">
    <property type="term" value="C:extracellular region"/>
    <property type="evidence" value="ECO:0007669"/>
    <property type="project" value="UniProtKB-SubCell"/>
</dbReference>
<dbReference type="CDD" id="cd10918">
    <property type="entry name" value="CE4_NodB_like_5s_6s"/>
    <property type="match status" value="1"/>
</dbReference>
<dbReference type="STRING" id="1802223.A2358_03360"/>
<name>A0A1G2IU66_9BACT</name>
<gene>
    <name evidence="5" type="ORF">A2358_03360</name>
</gene>
<dbReference type="Pfam" id="PF01522">
    <property type="entry name" value="Polysacc_deac_1"/>
    <property type="match status" value="1"/>
</dbReference>
<dbReference type="InterPro" id="IPR002509">
    <property type="entry name" value="NODB_dom"/>
</dbReference>
<evidence type="ECO:0000256" key="3">
    <source>
        <dbReference type="SAM" id="SignalP"/>
    </source>
</evidence>
<dbReference type="EMBL" id="MHPJ01000023">
    <property type="protein sequence ID" value="OGZ78335.1"/>
    <property type="molecule type" value="Genomic_DNA"/>
</dbReference>